<evidence type="ECO:0000313" key="2">
    <source>
        <dbReference type="Proteomes" id="UP000316598"/>
    </source>
</evidence>
<evidence type="ECO:0000313" key="1">
    <source>
        <dbReference type="EMBL" id="TWT54628.1"/>
    </source>
</evidence>
<reference evidence="1 2" key="1">
    <citation type="submission" date="2019-02" db="EMBL/GenBank/DDBJ databases">
        <title>Deep-cultivation of Planctomycetes and their phenomic and genomic characterization uncovers novel biology.</title>
        <authorList>
            <person name="Wiegand S."/>
            <person name="Jogler M."/>
            <person name="Boedeker C."/>
            <person name="Pinto D."/>
            <person name="Vollmers J."/>
            <person name="Rivas-Marin E."/>
            <person name="Kohn T."/>
            <person name="Peeters S.H."/>
            <person name="Heuer A."/>
            <person name="Rast P."/>
            <person name="Oberbeckmann S."/>
            <person name="Bunk B."/>
            <person name="Jeske O."/>
            <person name="Meyerdierks A."/>
            <person name="Storesund J.E."/>
            <person name="Kallscheuer N."/>
            <person name="Luecker S."/>
            <person name="Lage O.M."/>
            <person name="Pohl T."/>
            <person name="Merkel B.J."/>
            <person name="Hornburger P."/>
            <person name="Mueller R.-W."/>
            <person name="Bruemmer F."/>
            <person name="Labrenz M."/>
            <person name="Spormann A.M."/>
            <person name="Op Den Camp H."/>
            <person name="Overmann J."/>
            <person name="Amann R."/>
            <person name="Jetten M.S.M."/>
            <person name="Mascher T."/>
            <person name="Medema M.H."/>
            <person name="Devos D.P."/>
            <person name="Kaster A.-K."/>
            <person name="Ovreas L."/>
            <person name="Rohde M."/>
            <person name="Galperin M.Y."/>
            <person name="Jogler C."/>
        </authorList>
    </citation>
    <scope>NUCLEOTIDE SEQUENCE [LARGE SCALE GENOMIC DNA]</scope>
    <source>
        <strain evidence="1 2">Pla22</strain>
    </source>
</reference>
<sequence>MITRSWTVVAVITLLSLSSGCSGMKNFLFGRGARCGLCTKLATPFQGPCFGNTMAAPLPAAPTCQAPAYVPQPYAAPQQPCATPNYQAPTCGCQTPSTYDHGGYASGECGCGVGSQSYDTGYYDHGGYETGIVADPYMGGQSYGSPSYGTPVYGGSSDGPISPGQIINGERVISADPPMQGGVSGGYVPRNSVPSNVLPSGPIQPDQFETRRKFDTDGNKILWEEPINGGA</sequence>
<comment type="caution">
    <text evidence="1">The sequence shown here is derived from an EMBL/GenBank/DDBJ whole genome shotgun (WGS) entry which is preliminary data.</text>
</comment>
<dbReference type="EMBL" id="SJPI01000001">
    <property type="protein sequence ID" value="TWT54628.1"/>
    <property type="molecule type" value="Genomic_DNA"/>
</dbReference>
<proteinExistence type="predicted"/>
<gene>
    <name evidence="1" type="ORF">Pla22_22780</name>
</gene>
<accession>A0A5C5WVI6</accession>
<name>A0A5C5WVI6_9BACT</name>
<dbReference type="PROSITE" id="PS51257">
    <property type="entry name" value="PROKAR_LIPOPROTEIN"/>
    <property type="match status" value="1"/>
</dbReference>
<dbReference type="Proteomes" id="UP000316598">
    <property type="component" value="Unassembled WGS sequence"/>
</dbReference>
<dbReference type="AlphaFoldDB" id="A0A5C5WVI6"/>
<protein>
    <submittedName>
        <fullName evidence="1">Uncharacterized protein</fullName>
    </submittedName>
</protein>
<keyword evidence="2" id="KW-1185">Reference proteome</keyword>
<organism evidence="1 2">
    <name type="scientific">Rubripirellula amarantea</name>
    <dbReference type="NCBI Taxonomy" id="2527999"/>
    <lineage>
        <taxon>Bacteria</taxon>
        <taxon>Pseudomonadati</taxon>
        <taxon>Planctomycetota</taxon>
        <taxon>Planctomycetia</taxon>
        <taxon>Pirellulales</taxon>
        <taxon>Pirellulaceae</taxon>
        <taxon>Rubripirellula</taxon>
    </lineage>
</organism>